<dbReference type="AlphaFoldDB" id="A0A017RV30"/>
<dbReference type="PANTHER" id="PTHR30627">
    <property type="entry name" value="PEPTIDOGLYCAN D,D-TRANSPEPTIDASE"/>
    <property type="match status" value="1"/>
</dbReference>
<name>A0A017RV30_9CLOT</name>
<dbReference type="OrthoDB" id="9757901at2"/>
<dbReference type="Gene3D" id="3.90.1310.10">
    <property type="entry name" value="Penicillin-binding protein 2a (Domain 2)"/>
    <property type="match status" value="1"/>
</dbReference>
<evidence type="ECO:0000259" key="12">
    <source>
        <dbReference type="Pfam" id="PF00905"/>
    </source>
</evidence>
<keyword evidence="4" id="KW-1003">Cell membrane</keyword>
<dbReference type="RefSeq" id="WP_035379646.1">
    <property type="nucleotide sequence ID" value="NZ_AZQP01000020.1"/>
</dbReference>
<sequence>MKKRDVRIVAFTSAVIFIFVLLVSRLFYIQIVNGDEMRSIAEDKGEKPIVELAPRGDILDRNGKKIATSTQTFNIVISNLDSKIKNDEINPVLLETIRIINKNNDGKKINTQSLPIAVENNQFIFYFKIKSERIKKIWEKSFKERNKIEESFTAKDSFYYLAEKYELLSKDSSGKKTLRYNMNIDEALKVIALRLSIKEQAYSQYKTIYIAKNVNRKTAFAVQSKILELPGIQCEVAPMRVYPYGNVGSAFIGHLGRISDEESQTYNSLGYDINRELIGKLGLEKVLENNKELNISLRGEPGVRYVRVNKFGKVIGENATLDPIPGDTVITTINMDVQLAAEKAMAETLAKIRSGEIGGKPLKNANAGAAIAIDVNTGEVIAMVSYPGFDPNIFAETGSITPEMSNIIYPDVSQDKANLIPLPTLNYATMGQGPPGSTFKPLTAIAGLEEGVITPSTIIYDYGVYRGVNGFNGACWVWNERHQTHGPTDVAKALQVSCNYFFFEVGKRLGSEKFQKWAVKFGLARDPITGESPKSGIEIEERAGSASTATKYKRTRINSVMRERILNVIIGNVKYGGYTFTEGSEEYIAIKNMMLEGRFDKQKLNELNITNERTQKKIELEINRFNSEAKSIGEVLNASIGQGATELTPLQLANYIATLVNGGNRYKVHLIKQVLNPDGTVKKDIQPEILDKLALKEQNVKAVIEGMAKVTSEGGTAAWVFRNYEILTGGKTGSAEVSKFQESYGRSAYGWYVGFAPLDKPQIAVAVVGYNAGHGNSVAPVAKAIYDAYFKVGAYKEQKVQDDSLNQQNQVNKIQNNNR</sequence>
<dbReference type="Pfam" id="PF00905">
    <property type="entry name" value="Transpeptidase"/>
    <property type="match status" value="2"/>
</dbReference>
<evidence type="ECO:0008006" key="16">
    <source>
        <dbReference type="Google" id="ProtNLM"/>
    </source>
</evidence>
<comment type="caution">
    <text evidence="14">The sequence shown here is derived from an EMBL/GenBank/DDBJ whole genome shotgun (WGS) entry which is preliminary data.</text>
</comment>
<organism evidence="14 15">
    <name type="scientific">Fervidicella metallireducens AeB</name>
    <dbReference type="NCBI Taxonomy" id="1403537"/>
    <lineage>
        <taxon>Bacteria</taxon>
        <taxon>Bacillati</taxon>
        <taxon>Bacillota</taxon>
        <taxon>Clostridia</taxon>
        <taxon>Eubacteriales</taxon>
        <taxon>Clostridiaceae</taxon>
        <taxon>Fervidicella</taxon>
    </lineage>
</organism>
<proteinExistence type="inferred from homology"/>
<dbReference type="Gene3D" id="1.10.10.1230">
    <property type="entry name" value="Penicillin-binding protein, N-terminal non-catalytic domain, head sub-domain"/>
    <property type="match status" value="1"/>
</dbReference>
<gene>
    <name evidence="14" type="ORF">Q428_07715</name>
</gene>
<keyword evidence="9 11" id="KW-0472">Membrane</keyword>
<dbReference type="STRING" id="1403537.Q428_07715"/>
<comment type="subcellular location">
    <subcellularLocation>
        <location evidence="2">Cell membrane</location>
    </subcellularLocation>
    <subcellularLocation>
        <location evidence="1">Membrane</location>
        <topology evidence="1">Single-pass membrane protein</topology>
    </subcellularLocation>
</comment>
<evidence type="ECO:0000313" key="15">
    <source>
        <dbReference type="Proteomes" id="UP000019681"/>
    </source>
</evidence>
<feature type="transmembrane region" description="Helical" evidence="11">
    <location>
        <begin position="7"/>
        <end position="28"/>
    </location>
</feature>
<evidence type="ECO:0000256" key="5">
    <source>
        <dbReference type="ARBA" id="ARBA00022692"/>
    </source>
</evidence>
<evidence type="ECO:0000313" key="14">
    <source>
        <dbReference type="EMBL" id="EYE88461.1"/>
    </source>
</evidence>
<feature type="domain" description="Penicillin-binding protein transpeptidase" evidence="12">
    <location>
        <begin position="638"/>
        <end position="786"/>
    </location>
</feature>
<dbReference type="InterPro" id="IPR005311">
    <property type="entry name" value="PBP_dimer"/>
</dbReference>
<protein>
    <recommendedName>
        <fullName evidence="16">Penicillin-binding protein 2</fullName>
    </recommendedName>
</protein>
<dbReference type="GO" id="GO:0071555">
    <property type="term" value="P:cell wall organization"/>
    <property type="evidence" value="ECO:0007669"/>
    <property type="project" value="UniProtKB-KW"/>
</dbReference>
<reference evidence="14 15" key="1">
    <citation type="journal article" date="2014" name="Genome Announc.">
        <title>Draft Genome Sequence of Fervidicella metallireducens Strain AeBT, an Iron-Reducing Thermoanaerobe from the Great Artesian Basin.</title>
        <authorList>
            <person name="Patel B.K."/>
        </authorList>
    </citation>
    <scope>NUCLEOTIDE SEQUENCE [LARGE SCALE GENOMIC DNA]</scope>
    <source>
        <strain evidence="14 15">AeB</strain>
    </source>
</reference>
<keyword evidence="10" id="KW-0961">Cell wall biogenesis/degradation</keyword>
<accession>A0A017RV30</accession>
<keyword evidence="7" id="KW-0573">Peptidoglycan synthesis</keyword>
<evidence type="ECO:0000256" key="8">
    <source>
        <dbReference type="ARBA" id="ARBA00022989"/>
    </source>
</evidence>
<feature type="domain" description="Penicillin-binding protein dimerisation" evidence="13">
    <location>
        <begin position="53"/>
        <end position="317"/>
    </location>
</feature>
<keyword evidence="15" id="KW-1185">Reference proteome</keyword>
<evidence type="ECO:0000256" key="4">
    <source>
        <dbReference type="ARBA" id="ARBA00022475"/>
    </source>
</evidence>
<dbReference type="GO" id="GO:0008658">
    <property type="term" value="F:penicillin binding"/>
    <property type="evidence" value="ECO:0007669"/>
    <property type="project" value="InterPro"/>
</dbReference>
<dbReference type="InterPro" id="IPR036138">
    <property type="entry name" value="PBP_dimer_sf"/>
</dbReference>
<evidence type="ECO:0000259" key="13">
    <source>
        <dbReference type="Pfam" id="PF03717"/>
    </source>
</evidence>
<dbReference type="InterPro" id="IPR050515">
    <property type="entry name" value="Beta-lactam/transpept"/>
</dbReference>
<dbReference type="PANTHER" id="PTHR30627:SF2">
    <property type="entry name" value="PEPTIDOGLYCAN D,D-TRANSPEPTIDASE MRDA"/>
    <property type="match status" value="1"/>
</dbReference>
<dbReference type="InterPro" id="IPR012338">
    <property type="entry name" value="Beta-lactam/transpept-like"/>
</dbReference>
<keyword evidence="6" id="KW-0133">Cell shape</keyword>
<evidence type="ECO:0000256" key="11">
    <source>
        <dbReference type="SAM" id="Phobius"/>
    </source>
</evidence>
<dbReference type="GO" id="GO:0009252">
    <property type="term" value="P:peptidoglycan biosynthetic process"/>
    <property type="evidence" value="ECO:0007669"/>
    <property type="project" value="UniProtKB-KW"/>
</dbReference>
<dbReference type="Pfam" id="PF03717">
    <property type="entry name" value="PBP_dimer"/>
    <property type="match status" value="1"/>
</dbReference>
<keyword evidence="5 11" id="KW-0812">Transmembrane</keyword>
<dbReference type="SUPFAM" id="SSF56519">
    <property type="entry name" value="Penicillin binding protein dimerisation domain"/>
    <property type="match status" value="1"/>
</dbReference>
<evidence type="ECO:0000256" key="10">
    <source>
        <dbReference type="ARBA" id="ARBA00023316"/>
    </source>
</evidence>
<evidence type="ECO:0000256" key="2">
    <source>
        <dbReference type="ARBA" id="ARBA00004236"/>
    </source>
</evidence>
<dbReference type="InterPro" id="IPR001460">
    <property type="entry name" value="PCN-bd_Tpept"/>
</dbReference>
<evidence type="ECO:0000256" key="3">
    <source>
        <dbReference type="ARBA" id="ARBA00007171"/>
    </source>
</evidence>
<feature type="domain" description="Penicillin-binding protein transpeptidase" evidence="12">
    <location>
        <begin position="368"/>
        <end position="614"/>
    </location>
</feature>
<dbReference type="GO" id="GO:0005886">
    <property type="term" value="C:plasma membrane"/>
    <property type="evidence" value="ECO:0007669"/>
    <property type="project" value="UniProtKB-SubCell"/>
</dbReference>
<evidence type="ECO:0000256" key="9">
    <source>
        <dbReference type="ARBA" id="ARBA00023136"/>
    </source>
</evidence>
<dbReference type="GO" id="GO:0071972">
    <property type="term" value="F:peptidoglycan L,D-transpeptidase activity"/>
    <property type="evidence" value="ECO:0007669"/>
    <property type="project" value="TreeGrafter"/>
</dbReference>
<dbReference type="EMBL" id="AZQP01000020">
    <property type="protein sequence ID" value="EYE88461.1"/>
    <property type="molecule type" value="Genomic_DNA"/>
</dbReference>
<keyword evidence="8 11" id="KW-1133">Transmembrane helix</keyword>
<dbReference type="SUPFAM" id="SSF56601">
    <property type="entry name" value="beta-lactamase/transpeptidase-like"/>
    <property type="match status" value="1"/>
</dbReference>
<dbReference type="Proteomes" id="UP000019681">
    <property type="component" value="Unassembled WGS sequence"/>
</dbReference>
<evidence type="ECO:0000256" key="7">
    <source>
        <dbReference type="ARBA" id="ARBA00022984"/>
    </source>
</evidence>
<comment type="similarity">
    <text evidence="3">Belongs to the transpeptidase family.</text>
</comment>
<dbReference type="GO" id="GO:0008360">
    <property type="term" value="P:regulation of cell shape"/>
    <property type="evidence" value="ECO:0007669"/>
    <property type="project" value="UniProtKB-KW"/>
</dbReference>
<dbReference type="Gene3D" id="3.40.710.10">
    <property type="entry name" value="DD-peptidase/beta-lactamase superfamily"/>
    <property type="match status" value="1"/>
</dbReference>
<evidence type="ECO:0000256" key="6">
    <source>
        <dbReference type="ARBA" id="ARBA00022960"/>
    </source>
</evidence>
<evidence type="ECO:0000256" key="1">
    <source>
        <dbReference type="ARBA" id="ARBA00004167"/>
    </source>
</evidence>